<feature type="transmembrane region" description="Helical" evidence="1">
    <location>
        <begin position="174"/>
        <end position="194"/>
    </location>
</feature>
<evidence type="ECO:0000313" key="3">
    <source>
        <dbReference type="Proteomes" id="UP000649289"/>
    </source>
</evidence>
<keyword evidence="1" id="KW-0812">Transmembrane</keyword>
<sequence length="203" mass="21475">MTDFQRIFVVSTRASESDVARLRARLGRSAVVATAPTGEAKRVVTGLGLPASPETTLAPVRFPDVDRGHRLDEVVRRHAVEDRFRDVVVVADSATLTLLLRVLAPDQLPEQGPVTEVGLRRGTRPVPLGHAVAGGVALGAVSGLLSAVLPVWVLPALVVLAGLVLLVPPRHRHLGQTLLIATAVAVLVVFWAIAGSARFPGSW</sequence>
<gene>
    <name evidence="2" type="ORF">IEZ25_12305</name>
</gene>
<keyword evidence="1" id="KW-0472">Membrane</keyword>
<proteinExistence type="predicted"/>
<feature type="transmembrane region" description="Helical" evidence="1">
    <location>
        <begin position="151"/>
        <end position="167"/>
    </location>
</feature>
<protein>
    <submittedName>
        <fullName evidence="2">Uncharacterized protein</fullName>
    </submittedName>
</protein>
<keyword evidence="3" id="KW-1185">Reference proteome</keyword>
<dbReference type="RefSeq" id="WP_191199704.1">
    <property type="nucleotide sequence ID" value="NZ_BAAAPA010000005.1"/>
</dbReference>
<keyword evidence="1" id="KW-1133">Transmembrane helix</keyword>
<organism evidence="2 3">
    <name type="scientific">Nocardioides hwasunensis</name>
    <dbReference type="NCBI Taxonomy" id="397258"/>
    <lineage>
        <taxon>Bacteria</taxon>
        <taxon>Bacillati</taxon>
        <taxon>Actinomycetota</taxon>
        <taxon>Actinomycetes</taxon>
        <taxon>Propionibacteriales</taxon>
        <taxon>Nocardioidaceae</taxon>
        <taxon>Nocardioides</taxon>
    </lineage>
</organism>
<comment type="caution">
    <text evidence="2">The sequence shown here is derived from an EMBL/GenBank/DDBJ whole genome shotgun (WGS) entry which is preliminary data.</text>
</comment>
<evidence type="ECO:0000256" key="1">
    <source>
        <dbReference type="SAM" id="Phobius"/>
    </source>
</evidence>
<name>A0ABR8MH48_9ACTN</name>
<evidence type="ECO:0000313" key="2">
    <source>
        <dbReference type="EMBL" id="MBD3915399.1"/>
    </source>
</evidence>
<dbReference type="Proteomes" id="UP000649289">
    <property type="component" value="Unassembled WGS sequence"/>
</dbReference>
<reference evidence="2 3" key="1">
    <citation type="submission" date="2020-09" db="EMBL/GenBank/DDBJ databases">
        <title>novel species in genus Nocardioides.</title>
        <authorList>
            <person name="Zhang G."/>
        </authorList>
    </citation>
    <scope>NUCLEOTIDE SEQUENCE [LARGE SCALE GENOMIC DNA]</scope>
    <source>
        <strain evidence="2 3">19197</strain>
    </source>
</reference>
<accession>A0ABR8MH48</accession>
<dbReference type="EMBL" id="JACXYY010000004">
    <property type="protein sequence ID" value="MBD3915399.1"/>
    <property type="molecule type" value="Genomic_DNA"/>
</dbReference>